<gene>
    <name evidence="2" type="ORF">CYMTET_31916</name>
</gene>
<accession>A0AAE0FG25</accession>
<evidence type="ECO:0000256" key="1">
    <source>
        <dbReference type="SAM" id="Phobius"/>
    </source>
</evidence>
<reference evidence="2 3" key="1">
    <citation type="journal article" date="2015" name="Genome Biol. Evol.">
        <title>Comparative Genomics of a Bacterivorous Green Alga Reveals Evolutionary Causalities and Consequences of Phago-Mixotrophic Mode of Nutrition.</title>
        <authorList>
            <person name="Burns J.A."/>
            <person name="Paasch A."/>
            <person name="Narechania A."/>
            <person name="Kim E."/>
        </authorList>
    </citation>
    <scope>NUCLEOTIDE SEQUENCE [LARGE SCALE GENOMIC DNA]</scope>
    <source>
        <strain evidence="2 3">PLY_AMNH</strain>
    </source>
</reference>
<dbReference type="Proteomes" id="UP001190700">
    <property type="component" value="Unassembled WGS sequence"/>
</dbReference>
<proteinExistence type="predicted"/>
<feature type="transmembrane region" description="Helical" evidence="1">
    <location>
        <begin position="6"/>
        <end position="31"/>
    </location>
</feature>
<evidence type="ECO:0000313" key="2">
    <source>
        <dbReference type="EMBL" id="KAK3259074.1"/>
    </source>
</evidence>
<sequence>MAVTVGVMAMVGGSTVVVVGAMVMVVGATVMEVEAMVVEVKGWRGPMAMEVVEMVVVGGDGDEMVGVAAAMEEEEKSVVGGTMEVEVDCSLKMKSLGVMAVEEDHARPKCV</sequence>
<comment type="caution">
    <text evidence="2">The sequence shown here is derived from an EMBL/GenBank/DDBJ whole genome shotgun (WGS) entry which is preliminary data.</text>
</comment>
<keyword evidence="1" id="KW-0472">Membrane</keyword>
<dbReference type="AlphaFoldDB" id="A0AAE0FG25"/>
<protein>
    <submittedName>
        <fullName evidence="2">Uncharacterized protein</fullName>
    </submittedName>
</protein>
<evidence type="ECO:0000313" key="3">
    <source>
        <dbReference type="Proteomes" id="UP001190700"/>
    </source>
</evidence>
<keyword evidence="1" id="KW-0812">Transmembrane</keyword>
<keyword evidence="3" id="KW-1185">Reference proteome</keyword>
<dbReference type="EMBL" id="LGRX02019017">
    <property type="protein sequence ID" value="KAK3259074.1"/>
    <property type="molecule type" value="Genomic_DNA"/>
</dbReference>
<organism evidence="2 3">
    <name type="scientific">Cymbomonas tetramitiformis</name>
    <dbReference type="NCBI Taxonomy" id="36881"/>
    <lineage>
        <taxon>Eukaryota</taxon>
        <taxon>Viridiplantae</taxon>
        <taxon>Chlorophyta</taxon>
        <taxon>Pyramimonadophyceae</taxon>
        <taxon>Pyramimonadales</taxon>
        <taxon>Pyramimonadaceae</taxon>
        <taxon>Cymbomonas</taxon>
    </lineage>
</organism>
<keyword evidence="1" id="KW-1133">Transmembrane helix</keyword>
<name>A0AAE0FG25_9CHLO</name>